<dbReference type="OrthoDB" id="118020at2157"/>
<evidence type="ECO:0000313" key="4">
    <source>
        <dbReference type="EMBL" id="KOX95254.1"/>
    </source>
</evidence>
<evidence type="ECO:0000256" key="1">
    <source>
        <dbReference type="SAM" id="MobiDB-lite"/>
    </source>
</evidence>
<organism evidence="4 5">
    <name type="scientific">Haloarcula rubripromontorii</name>
    <dbReference type="NCBI Taxonomy" id="1705562"/>
    <lineage>
        <taxon>Archaea</taxon>
        <taxon>Methanobacteriati</taxon>
        <taxon>Methanobacteriota</taxon>
        <taxon>Stenosarchaea group</taxon>
        <taxon>Halobacteria</taxon>
        <taxon>Halobacteriales</taxon>
        <taxon>Haloarculaceae</taxon>
        <taxon>Haloarcula</taxon>
    </lineage>
</organism>
<dbReference type="PANTHER" id="PTHR38138:SF1">
    <property type="entry name" value="ARCHAEAL TYPE IV PILIN N-TERMINAL DOMAIN-CONTAINING PROTEIN"/>
    <property type="match status" value="1"/>
</dbReference>
<feature type="transmembrane region" description="Helical" evidence="2">
    <location>
        <begin position="12"/>
        <end position="40"/>
    </location>
</feature>
<reference evidence="4 5" key="1">
    <citation type="submission" date="2015-08" db="EMBL/GenBank/DDBJ databases">
        <title>Genomes of Isolates from Cabo Rojo, PR.</title>
        <authorList>
            <person name="Sanchez-Nieves R.L."/>
            <person name="Montalvo-Rodriguez R."/>
        </authorList>
    </citation>
    <scope>NUCLEOTIDE SEQUENCE [LARGE SCALE GENOMIC DNA]</scope>
    <source>
        <strain evidence="4 5">SL3</strain>
    </source>
</reference>
<feature type="region of interest" description="Disordered" evidence="1">
    <location>
        <begin position="92"/>
        <end position="121"/>
    </location>
</feature>
<keyword evidence="2" id="KW-0812">Transmembrane</keyword>
<protein>
    <recommendedName>
        <fullName evidence="3">Archaeal Type IV pilin N-terminal domain-containing protein</fullName>
    </recommendedName>
</protein>
<dbReference type="InterPro" id="IPR012859">
    <property type="entry name" value="Pilin_N_archaeal"/>
</dbReference>
<feature type="compositionally biased region" description="Acidic residues" evidence="1">
    <location>
        <begin position="102"/>
        <end position="117"/>
    </location>
</feature>
<evidence type="ECO:0000256" key="2">
    <source>
        <dbReference type="SAM" id="Phobius"/>
    </source>
</evidence>
<keyword evidence="2" id="KW-0472">Membrane</keyword>
<sequence>MDIKQLIHDDDAVSPVIGVILMVAITVILAAVIASFVLGLGDQAQQATPQASFSWEYDASKADDGYGYLSVTHDGGDTIEAGSLYTRGSGIEATGSNGLDSSDIDFEDGDESWDDSDAFGASGSEVSAGNSMVIAASDSYDLRVVYEPPEGDTSATLAQDTGPDA</sequence>
<dbReference type="InterPro" id="IPR013373">
    <property type="entry name" value="Flagellin/pilin_N_arc"/>
</dbReference>
<feature type="domain" description="Archaeal Type IV pilin N-terminal" evidence="3">
    <location>
        <begin position="11"/>
        <end position="84"/>
    </location>
</feature>
<dbReference type="STRING" id="1705562.AMS69_00590"/>
<gene>
    <name evidence="4" type="ORF">AMS69_00590</name>
</gene>
<evidence type="ECO:0000259" key="3">
    <source>
        <dbReference type="Pfam" id="PF07790"/>
    </source>
</evidence>
<dbReference type="Pfam" id="PF07790">
    <property type="entry name" value="Pilin_N"/>
    <property type="match status" value="1"/>
</dbReference>
<dbReference type="Proteomes" id="UP000037729">
    <property type="component" value="Unassembled WGS sequence"/>
</dbReference>
<dbReference type="AlphaFoldDB" id="A0A0N0BQD7"/>
<proteinExistence type="predicted"/>
<dbReference type="PATRIC" id="fig|1705562.3.peg.1053"/>
<name>A0A0N0BQD7_9EURY</name>
<comment type="caution">
    <text evidence="4">The sequence shown here is derived from an EMBL/GenBank/DDBJ whole genome shotgun (WGS) entry which is preliminary data.</text>
</comment>
<dbReference type="EMBL" id="LIUF01000001">
    <property type="protein sequence ID" value="KOX95254.1"/>
    <property type="molecule type" value="Genomic_DNA"/>
</dbReference>
<dbReference type="NCBIfam" id="TIGR02537">
    <property type="entry name" value="arch_flag_Nterm"/>
    <property type="match status" value="1"/>
</dbReference>
<keyword evidence="2" id="KW-1133">Transmembrane helix</keyword>
<accession>A0A0N0BQD7</accession>
<dbReference type="RefSeq" id="WP_053966999.1">
    <property type="nucleotide sequence ID" value="NZ_LIUF01000001.1"/>
</dbReference>
<keyword evidence="5" id="KW-1185">Reference proteome</keyword>
<dbReference type="PANTHER" id="PTHR38138">
    <property type="entry name" value="VNG6441H"/>
    <property type="match status" value="1"/>
</dbReference>
<evidence type="ECO:0000313" key="5">
    <source>
        <dbReference type="Proteomes" id="UP000037729"/>
    </source>
</evidence>